<keyword evidence="4" id="KW-1185">Reference proteome</keyword>
<dbReference type="EMBL" id="JABFOQ010000010">
    <property type="protein sequence ID" value="NOJ75393.1"/>
    <property type="molecule type" value="Genomic_DNA"/>
</dbReference>
<gene>
    <name evidence="3" type="ORF">HMH06_06015</name>
</gene>
<evidence type="ECO:0000259" key="2">
    <source>
        <dbReference type="PROSITE" id="PS50943"/>
    </source>
</evidence>
<dbReference type="PANTHER" id="PTHR46558:SF4">
    <property type="entry name" value="DNA-BIDING PHAGE PROTEIN"/>
    <property type="match status" value="1"/>
</dbReference>
<dbReference type="Pfam" id="PF01381">
    <property type="entry name" value="HTH_3"/>
    <property type="match status" value="1"/>
</dbReference>
<evidence type="ECO:0000256" key="1">
    <source>
        <dbReference type="ARBA" id="ARBA00023125"/>
    </source>
</evidence>
<evidence type="ECO:0000313" key="4">
    <source>
        <dbReference type="Proteomes" id="UP000580344"/>
    </source>
</evidence>
<dbReference type="InterPro" id="IPR001387">
    <property type="entry name" value="Cro/C1-type_HTH"/>
</dbReference>
<dbReference type="CDD" id="cd00093">
    <property type="entry name" value="HTH_XRE"/>
    <property type="match status" value="1"/>
</dbReference>
<organism evidence="3 4">
    <name type="scientific">Empedobacter stercoris</name>
    <dbReference type="NCBI Taxonomy" id="1628248"/>
    <lineage>
        <taxon>Bacteria</taxon>
        <taxon>Pseudomonadati</taxon>
        <taxon>Bacteroidota</taxon>
        <taxon>Flavobacteriia</taxon>
        <taxon>Flavobacteriales</taxon>
        <taxon>Weeksellaceae</taxon>
        <taxon>Empedobacter</taxon>
    </lineage>
</organism>
<accession>A0ABX1WL46</accession>
<dbReference type="PANTHER" id="PTHR46558">
    <property type="entry name" value="TRACRIPTIONAL REGULATORY PROTEIN-RELATED-RELATED"/>
    <property type="match status" value="1"/>
</dbReference>
<dbReference type="SMART" id="SM00530">
    <property type="entry name" value="HTH_XRE"/>
    <property type="match status" value="1"/>
</dbReference>
<dbReference type="Proteomes" id="UP000580344">
    <property type="component" value="Unassembled WGS sequence"/>
</dbReference>
<dbReference type="PROSITE" id="PS50943">
    <property type="entry name" value="HTH_CROC1"/>
    <property type="match status" value="1"/>
</dbReference>
<dbReference type="SUPFAM" id="SSF47413">
    <property type="entry name" value="lambda repressor-like DNA-binding domains"/>
    <property type="match status" value="1"/>
</dbReference>
<keyword evidence="1" id="KW-0238">DNA-binding</keyword>
<sequence length="90" mass="10098">MSILRLKEILNEKGIKGKELAEKVNVTQASISNIVNGNSFPKPELLQDIAKVLDIDIRDLFTSTKEDDKETIYVLRNGSYIPIGSIKKTH</sequence>
<dbReference type="Gene3D" id="1.10.260.40">
    <property type="entry name" value="lambda repressor-like DNA-binding domains"/>
    <property type="match status" value="1"/>
</dbReference>
<proteinExistence type="predicted"/>
<evidence type="ECO:0000313" key="3">
    <source>
        <dbReference type="EMBL" id="NOJ75393.1"/>
    </source>
</evidence>
<name>A0ABX1WL46_9FLAO</name>
<reference evidence="3 4" key="1">
    <citation type="submission" date="2020-05" db="EMBL/GenBank/DDBJ databases">
        <title>Tigecycline resistant gene in Empedobacter stercoris.</title>
        <authorList>
            <person name="Chen Y."/>
            <person name="Cheng Y."/>
            <person name="Zhou K."/>
        </authorList>
    </citation>
    <scope>NUCLEOTIDE SEQUENCE [LARGE SCALE GENOMIC DNA]</scope>
    <source>
        <strain evidence="3 4">ES202</strain>
    </source>
</reference>
<protein>
    <submittedName>
        <fullName evidence="3">Helix-turn-helix transcriptional regulator</fullName>
    </submittedName>
</protein>
<dbReference type="InterPro" id="IPR010982">
    <property type="entry name" value="Lambda_DNA-bd_dom_sf"/>
</dbReference>
<comment type="caution">
    <text evidence="3">The sequence shown here is derived from an EMBL/GenBank/DDBJ whole genome shotgun (WGS) entry which is preliminary data.</text>
</comment>
<dbReference type="RefSeq" id="WP_171622712.1">
    <property type="nucleotide sequence ID" value="NZ_JABFOQ010000010.1"/>
</dbReference>
<feature type="domain" description="HTH cro/C1-type" evidence="2">
    <location>
        <begin position="6"/>
        <end position="60"/>
    </location>
</feature>